<accession>A0ABS3SXK3</accession>
<protein>
    <submittedName>
        <fullName evidence="3">AtpZ/AtpI family protein</fullName>
    </submittedName>
</protein>
<evidence type="ECO:0000313" key="3">
    <source>
        <dbReference type="EMBL" id="MBO3115199.1"/>
    </source>
</evidence>
<dbReference type="RefSeq" id="WP_208151978.1">
    <property type="nucleotide sequence ID" value="NZ_JAGEVF010000001.1"/>
</dbReference>
<feature type="region of interest" description="Disordered" evidence="1">
    <location>
        <begin position="1"/>
        <end position="20"/>
    </location>
</feature>
<gene>
    <name evidence="3" type="ORF">J4050_00475</name>
</gene>
<organism evidence="3 4">
    <name type="scientific">Winogradskyella pelagia</name>
    <dbReference type="NCBI Taxonomy" id="2819984"/>
    <lineage>
        <taxon>Bacteria</taxon>
        <taxon>Pseudomonadati</taxon>
        <taxon>Bacteroidota</taxon>
        <taxon>Flavobacteriia</taxon>
        <taxon>Flavobacteriales</taxon>
        <taxon>Flavobacteriaceae</taxon>
        <taxon>Winogradskyella</taxon>
    </lineage>
</organism>
<reference evidence="3 4" key="1">
    <citation type="submission" date="2021-03" db="EMBL/GenBank/DDBJ databases">
        <title>Winogradskyella sp. nov., isolated from costal sediment.</title>
        <authorList>
            <person name="Gao C."/>
        </authorList>
    </citation>
    <scope>NUCLEOTIDE SEQUENCE [LARGE SCALE GENOMIC DNA]</scope>
    <source>
        <strain evidence="3 4">DF17</strain>
    </source>
</reference>
<dbReference type="EMBL" id="JAGEVF010000001">
    <property type="protein sequence ID" value="MBO3115199.1"/>
    <property type="molecule type" value="Genomic_DNA"/>
</dbReference>
<dbReference type="Proteomes" id="UP000676776">
    <property type="component" value="Unassembled WGS sequence"/>
</dbReference>
<keyword evidence="2" id="KW-0472">Membrane</keyword>
<proteinExistence type="predicted"/>
<dbReference type="Pfam" id="PF09527">
    <property type="entry name" value="ATPase_gene1"/>
    <property type="match status" value="1"/>
</dbReference>
<sequence>MNQSSHNKRNKQPSRRKGKGLKNWAVFSSIGLQMGLIIYLGNLFGKWLDQELSTTFLENTITLISVFGAMYSVISRLKHFNSDQ</sequence>
<keyword evidence="2" id="KW-0812">Transmembrane</keyword>
<name>A0ABS3SXK3_9FLAO</name>
<keyword evidence="4" id="KW-1185">Reference proteome</keyword>
<evidence type="ECO:0000313" key="4">
    <source>
        <dbReference type="Proteomes" id="UP000676776"/>
    </source>
</evidence>
<feature type="transmembrane region" description="Helical" evidence="2">
    <location>
        <begin position="21"/>
        <end position="44"/>
    </location>
</feature>
<feature type="transmembrane region" description="Helical" evidence="2">
    <location>
        <begin position="56"/>
        <end position="74"/>
    </location>
</feature>
<comment type="caution">
    <text evidence="3">The sequence shown here is derived from an EMBL/GenBank/DDBJ whole genome shotgun (WGS) entry which is preliminary data.</text>
</comment>
<dbReference type="InterPro" id="IPR032820">
    <property type="entry name" value="ATPase_put"/>
</dbReference>
<keyword evidence="2" id="KW-1133">Transmembrane helix</keyword>
<evidence type="ECO:0000256" key="2">
    <source>
        <dbReference type="SAM" id="Phobius"/>
    </source>
</evidence>
<evidence type="ECO:0000256" key="1">
    <source>
        <dbReference type="SAM" id="MobiDB-lite"/>
    </source>
</evidence>